<feature type="domain" description="Helix-hairpin-helix DNA-binding motif class 1" evidence="2">
    <location>
        <begin position="175"/>
        <end position="194"/>
    </location>
</feature>
<evidence type="ECO:0000313" key="3">
    <source>
        <dbReference type="EMBL" id="KRO04933.1"/>
    </source>
</evidence>
<dbReference type="SMART" id="SM00278">
    <property type="entry name" value="HhH1"/>
    <property type="match status" value="2"/>
</dbReference>
<keyword evidence="3" id="KW-0238">DNA-binding</keyword>
<dbReference type="InterPro" id="IPR051675">
    <property type="entry name" value="Endo/Exo/Phosphatase_dom_1"/>
</dbReference>
<dbReference type="InterPro" id="IPR019554">
    <property type="entry name" value="Soluble_ligand-bd"/>
</dbReference>
<dbReference type="PATRIC" id="fig|616990.3.peg.702"/>
<dbReference type="GO" id="GO:0003677">
    <property type="term" value="F:DNA binding"/>
    <property type="evidence" value="ECO:0007669"/>
    <property type="project" value="UniProtKB-KW"/>
</dbReference>
<dbReference type="Gene3D" id="1.10.150.280">
    <property type="entry name" value="AF1531-like domain"/>
    <property type="match status" value="1"/>
</dbReference>
<dbReference type="RefSeq" id="WP_057877529.1">
    <property type="nucleotide sequence ID" value="NZ_JQCA01000020.1"/>
</dbReference>
<dbReference type="GO" id="GO:0015627">
    <property type="term" value="C:type II protein secretion system complex"/>
    <property type="evidence" value="ECO:0007669"/>
    <property type="project" value="TreeGrafter"/>
</dbReference>
<gene>
    <name evidence="3" type="ORF">IV54_GL000657</name>
</gene>
<accession>A0A0R2LTD4</accession>
<sequence>MEQLMMWWQELSLRTRMVMAGCLAVMVLLLVGWGLLHRSPVAALPAKIPPATQAMSASGSHKVATETGSQASSSHDTRVFVDVQGAVRKPGLYQFGPEMRVADAIQTAGGLAPRADRQQINLATRLTDQQKLYIPLKGEKVPQVATSGTSAGGTSDSQGSGGPTTVVNLNTATVADLQRLTGIGEKKAQKIVAYREEHGSFKSVKDLAQVPGFGDKTVANLQDQLTT</sequence>
<dbReference type="Pfam" id="PF10531">
    <property type="entry name" value="SLBB"/>
    <property type="match status" value="1"/>
</dbReference>
<dbReference type="InterPro" id="IPR010994">
    <property type="entry name" value="RuvA_2-like"/>
</dbReference>
<dbReference type="STRING" id="616990.IV54_GL000657"/>
<protein>
    <submittedName>
        <fullName evidence="3">DNA uptake protein related DNA-binding protein</fullName>
    </submittedName>
</protein>
<dbReference type="NCBIfam" id="TIGR00426">
    <property type="entry name" value="competence protein ComEA helix-hairpin-helix repeat region"/>
    <property type="match status" value="1"/>
</dbReference>
<feature type="domain" description="Helix-hairpin-helix DNA-binding motif class 1" evidence="2">
    <location>
        <begin position="205"/>
        <end position="224"/>
    </location>
</feature>
<dbReference type="OrthoDB" id="9790239at2"/>
<feature type="region of interest" description="Disordered" evidence="1">
    <location>
        <begin position="143"/>
        <end position="165"/>
    </location>
</feature>
<dbReference type="InterPro" id="IPR004509">
    <property type="entry name" value="Competence_ComEA_HhH"/>
</dbReference>
<feature type="region of interest" description="Disordered" evidence="1">
    <location>
        <begin position="55"/>
        <end position="75"/>
    </location>
</feature>
<dbReference type="InterPro" id="IPR003583">
    <property type="entry name" value="Hlx-hairpin-Hlx_DNA-bd_motif"/>
</dbReference>
<dbReference type="GO" id="GO:0006281">
    <property type="term" value="P:DNA repair"/>
    <property type="evidence" value="ECO:0007669"/>
    <property type="project" value="InterPro"/>
</dbReference>
<evidence type="ECO:0000313" key="4">
    <source>
        <dbReference type="Proteomes" id="UP000051906"/>
    </source>
</evidence>
<feature type="compositionally biased region" description="Low complexity" evidence="1">
    <location>
        <begin position="146"/>
        <end position="165"/>
    </location>
</feature>
<organism evidence="3 4">
    <name type="scientific">Levilactobacillus paucivorans</name>
    <dbReference type="NCBI Taxonomy" id="616990"/>
    <lineage>
        <taxon>Bacteria</taxon>
        <taxon>Bacillati</taxon>
        <taxon>Bacillota</taxon>
        <taxon>Bacilli</taxon>
        <taxon>Lactobacillales</taxon>
        <taxon>Lactobacillaceae</taxon>
        <taxon>Levilactobacillus</taxon>
    </lineage>
</organism>
<evidence type="ECO:0000256" key="1">
    <source>
        <dbReference type="SAM" id="MobiDB-lite"/>
    </source>
</evidence>
<reference evidence="3 4" key="1">
    <citation type="journal article" date="2015" name="Genome Announc.">
        <title>Expanding the biotechnology potential of lactobacilli through comparative genomics of 213 strains and associated genera.</title>
        <authorList>
            <person name="Sun Z."/>
            <person name="Harris H.M."/>
            <person name="McCann A."/>
            <person name="Guo C."/>
            <person name="Argimon S."/>
            <person name="Zhang W."/>
            <person name="Yang X."/>
            <person name="Jeffery I.B."/>
            <person name="Cooney J.C."/>
            <person name="Kagawa T.F."/>
            <person name="Liu W."/>
            <person name="Song Y."/>
            <person name="Salvetti E."/>
            <person name="Wrobel A."/>
            <person name="Rasinkangas P."/>
            <person name="Parkhill J."/>
            <person name="Rea M.C."/>
            <person name="O'Sullivan O."/>
            <person name="Ritari J."/>
            <person name="Douillard F.P."/>
            <person name="Paul Ross R."/>
            <person name="Yang R."/>
            <person name="Briner A.E."/>
            <person name="Felis G.E."/>
            <person name="de Vos W.M."/>
            <person name="Barrangou R."/>
            <person name="Klaenhammer T.R."/>
            <person name="Caufield P.W."/>
            <person name="Cui Y."/>
            <person name="Zhang H."/>
            <person name="O'Toole P.W."/>
        </authorList>
    </citation>
    <scope>NUCLEOTIDE SEQUENCE [LARGE SCALE GENOMIC DNA]</scope>
    <source>
        <strain evidence="3 4">DSM 22467</strain>
    </source>
</reference>
<dbReference type="SUPFAM" id="SSF47781">
    <property type="entry name" value="RuvA domain 2-like"/>
    <property type="match status" value="1"/>
</dbReference>
<dbReference type="Proteomes" id="UP000051906">
    <property type="component" value="Unassembled WGS sequence"/>
</dbReference>
<keyword evidence="4" id="KW-1185">Reference proteome</keyword>
<dbReference type="AlphaFoldDB" id="A0A0R2LTD4"/>
<dbReference type="GO" id="GO:0015628">
    <property type="term" value="P:protein secretion by the type II secretion system"/>
    <property type="evidence" value="ECO:0007669"/>
    <property type="project" value="TreeGrafter"/>
</dbReference>
<evidence type="ECO:0000259" key="2">
    <source>
        <dbReference type="SMART" id="SM00278"/>
    </source>
</evidence>
<comment type="caution">
    <text evidence="3">The sequence shown here is derived from an EMBL/GenBank/DDBJ whole genome shotgun (WGS) entry which is preliminary data.</text>
</comment>
<dbReference type="PANTHER" id="PTHR21180:SF32">
    <property type="entry name" value="ENDONUCLEASE_EXONUCLEASE_PHOSPHATASE FAMILY DOMAIN-CONTAINING PROTEIN 1"/>
    <property type="match status" value="1"/>
</dbReference>
<dbReference type="Pfam" id="PF12836">
    <property type="entry name" value="HHH_3"/>
    <property type="match status" value="1"/>
</dbReference>
<dbReference type="EMBL" id="JQCA01000020">
    <property type="protein sequence ID" value="KRO04933.1"/>
    <property type="molecule type" value="Genomic_DNA"/>
</dbReference>
<dbReference type="PANTHER" id="PTHR21180">
    <property type="entry name" value="ENDONUCLEASE/EXONUCLEASE/PHOSPHATASE FAMILY DOMAIN-CONTAINING PROTEIN 1"/>
    <property type="match status" value="1"/>
</dbReference>
<name>A0A0R2LTD4_9LACO</name>
<proteinExistence type="predicted"/>